<proteinExistence type="inferred from homology"/>
<reference evidence="4 5" key="1">
    <citation type="journal article" date="2007" name="Nature">
        <title>Evolution of genes and genomes on the Drosophila phylogeny.</title>
        <authorList>
            <consortium name="Drosophila 12 Genomes Consortium"/>
            <person name="Clark A.G."/>
            <person name="Eisen M.B."/>
            <person name="Smith D.R."/>
            <person name="Bergman C.M."/>
            <person name="Oliver B."/>
            <person name="Markow T.A."/>
            <person name="Kaufman T.C."/>
            <person name="Kellis M."/>
            <person name="Gelbart W."/>
            <person name="Iyer V.N."/>
            <person name="Pollard D.A."/>
            <person name="Sackton T.B."/>
            <person name="Larracuente A.M."/>
            <person name="Singh N.D."/>
            <person name="Abad J.P."/>
            <person name="Abt D.N."/>
            <person name="Adryan B."/>
            <person name="Aguade M."/>
            <person name="Akashi H."/>
            <person name="Anderson W.W."/>
            <person name="Aquadro C.F."/>
            <person name="Ardell D.H."/>
            <person name="Arguello R."/>
            <person name="Artieri C.G."/>
            <person name="Barbash D.A."/>
            <person name="Barker D."/>
            <person name="Barsanti P."/>
            <person name="Batterham P."/>
            <person name="Batzoglou S."/>
            <person name="Begun D."/>
            <person name="Bhutkar A."/>
            <person name="Blanco E."/>
            <person name="Bosak S.A."/>
            <person name="Bradley R.K."/>
            <person name="Brand A.D."/>
            <person name="Brent M.R."/>
            <person name="Brooks A.N."/>
            <person name="Brown R.H."/>
            <person name="Butlin R.K."/>
            <person name="Caggese C."/>
            <person name="Calvi B.R."/>
            <person name="Bernardo de Carvalho A."/>
            <person name="Caspi A."/>
            <person name="Castrezana S."/>
            <person name="Celniker S.E."/>
            <person name="Chang J.L."/>
            <person name="Chapple C."/>
            <person name="Chatterji S."/>
            <person name="Chinwalla A."/>
            <person name="Civetta A."/>
            <person name="Clifton S.W."/>
            <person name="Comeron J.M."/>
            <person name="Costello J.C."/>
            <person name="Coyne J.A."/>
            <person name="Daub J."/>
            <person name="David R.G."/>
            <person name="Delcher A.L."/>
            <person name="Delehaunty K."/>
            <person name="Do C.B."/>
            <person name="Ebling H."/>
            <person name="Edwards K."/>
            <person name="Eickbush T."/>
            <person name="Evans J.D."/>
            <person name="Filipski A."/>
            <person name="Findeiss S."/>
            <person name="Freyhult E."/>
            <person name="Fulton L."/>
            <person name="Fulton R."/>
            <person name="Garcia A.C."/>
            <person name="Gardiner A."/>
            <person name="Garfield D.A."/>
            <person name="Garvin B.E."/>
            <person name="Gibson G."/>
            <person name="Gilbert D."/>
            <person name="Gnerre S."/>
            <person name="Godfrey J."/>
            <person name="Good R."/>
            <person name="Gotea V."/>
            <person name="Gravely B."/>
            <person name="Greenberg A.J."/>
            <person name="Griffiths-Jones S."/>
            <person name="Gross S."/>
            <person name="Guigo R."/>
            <person name="Gustafson E.A."/>
            <person name="Haerty W."/>
            <person name="Hahn M.W."/>
            <person name="Halligan D.L."/>
            <person name="Halpern A.L."/>
            <person name="Halter G.M."/>
            <person name="Han M.V."/>
            <person name="Heger A."/>
            <person name="Hillier L."/>
            <person name="Hinrichs A.S."/>
            <person name="Holmes I."/>
            <person name="Hoskins R.A."/>
            <person name="Hubisz M.J."/>
            <person name="Hultmark D."/>
            <person name="Huntley M.A."/>
            <person name="Jaffe D.B."/>
            <person name="Jagadeeshan S."/>
            <person name="Jeck W.R."/>
            <person name="Johnson J."/>
            <person name="Jones C.D."/>
            <person name="Jordan W.C."/>
            <person name="Karpen G.H."/>
            <person name="Kataoka E."/>
            <person name="Keightley P.D."/>
            <person name="Kheradpour P."/>
            <person name="Kirkness E.F."/>
            <person name="Koerich L.B."/>
            <person name="Kristiansen K."/>
            <person name="Kudrna D."/>
            <person name="Kulathinal R.J."/>
            <person name="Kumar S."/>
            <person name="Kwok R."/>
            <person name="Lander E."/>
            <person name="Langley C.H."/>
            <person name="Lapoint R."/>
            <person name="Lazzaro B.P."/>
            <person name="Lee S.J."/>
            <person name="Levesque L."/>
            <person name="Li R."/>
            <person name="Lin C.F."/>
            <person name="Lin M.F."/>
            <person name="Lindblad-Toh K."/>
            <person name="Llopart A."/>
            <person name="Long M."/>
            <person name="Low L."/>
            <person name="Lozovsky E."/>
            <person name="Lu J."/>
            <person name="Luo M."/>
            <person name="Machado C.A."/>
            <person name="Makalowski W."/>
            <person name="Marzo M."/>
            <person name="Matsuda M."/>
            <person name="Matzkin L."/>
            <person name="McAllister B."/>
            <person name="McBride C.S."/>
            <person name="McKernan B."/>
            <person name="McKernan K."/>
            <person name="Mendez-Lago M."/>
            <person name="Minx P."/>
            <person name="Mollenhauer M.U."/>
            <person name="Montooth K."/>
            <person name="Mount S.M."/>
            <person name="Mu X."/>
            <person name="Myers E."/>
            <person name="Negre B."/>
            <person name="Newfeld S."/>
            <person name="Nielsen R."/>
            <person name="Noor M.A."/>
            <person name="O'Grady P."/>
            <person name="Pachter L."/>
            <person name="Papaceit M."/>
            <person name="Parisi M.J."/>
            <person name="Parisi M."/>
            <person name="Parts L."/>
            <person name="Pedersen J.S."/>
            <person name="Pesole G."/>
            <person name="Phillippy A.M."/>
            <person name="Ponting C.P."/>
            <person name="Pop M."/>
            <person name="Porcelli D."/>
            <person name="Powell J.R."/>
            <person name="Prohaska S."/>
            <person name="Pruitt K."/>
            <person name="Puig M."/>
            <person name="Quesneville H."/>
            <person name="Ram K.R."/>
            <person name="Rand D."/>
            <person name="Rasmussen M.D."/>
            <person name="Reed L.K."/>
            <person name="Reenan R."/>
            <person name="Reily A."/>
            <person name="Remington K.A."/>
            <person name="Rieger T.T."/>
            <person name="Ritchie M.G."/>
            <person name="Robin C."/>
            <person name="Rogers Y.H."/>
            <person name="Rohde C."/>
            <person name="Rozas J."/>
            <person name="Rubenfield M.J."/>
            <person name="Ruiz A."/>
            <person name="Russo S."/>
            <person name="Salzberg S.L."/>
            <person name="Sanchez-Gracia A."/>
            <person name="Saranga D.J."/>
            <person name="Sato H."/>
            <person name="Schaeffer S.W."/>
            <person name="Schatz M.C."/>
            <person name="Schlenke T."/>
            <person name="Schwartz R."/>
            <person name="Segarra C."/>
            <person name="Singh R.S."/>
            <person name="Sirot L."/>
            <person name="Sirota M."/>
            <person name="Sisneros N.B."/>
            <person name="Smith C.D."/>
            <person name="Smith T.F."/>
            <person name="Spieth J."/>
            <person name="Stage D.E."/>
            <person name="Stark A."/>
            <person name="Stephan W."/>
            <person name="Strausberg R.L."/>
            <person name="Strempel S."/>
            <person name="Sturgill D."/>
            <person name="Sutton G."/>
            <person name="Sutton G.G."/>
            <person name="Tao W."/>
            <person name="Teichmann S."/>
            <person name="Tobari Y.N."/>
            <person name="Tomimura Y."/>
            <person name="Tsolas J.M."/>
            <person name="Valente V.L."/>
            <person name="Venter E."/>
            <person name="Venter J.C."/>
            <person name="Vicario S."/>
            <person name="Vieira F.G."/>
            <person name="Vilella A.J."/>
            <person name="Villasante A."/>
            <person name="Walenz B."/>
            <person name="Wang J."/>
            <person name="Wasserman M."/>
            <person name="Watts T."/>
            <person name="Wilson D."/>
            <person name="Wilson R.K."/>
            <person name="Wing R.A."/>
            <person name="Wolfner M.F."/>
            <person name="Wong A."/>
            <person name="Wong G.K."/>
            <person name="Wu C.I."/>
            <person name="Wu G."/>
            <person name="Yamamoto D."/>
            <person name="Yang H.P."/>
            <person name="Yang S.P."/>
            <person name="Yorke J.A."/>
            <person name="Yoshida K."/>
            <person name="Zdobnov E."/>
            <person name="Zhang P."/>
            <person name="Zhang Y."/>
            <person name="Zimin A.V."/>
            <person name="Baldwin J."/>
            <person name="Abdouelleil A."/>
            <person name="Abdulkadir J."/>
            <person name="Abebe A."/>
            <person name="Abera B."/>
            <person name="Abreu J."/>
            <person name="Acer S.C."/>
            <person name="Aftuck L."/>
            <person name="Alexander A."/>
            <person name="An P."/>
            <person name="Anderson E."/>
            <person name="Anderson S."/>
            <person name="Arachi H."/>
            <person name="Azer M."/>
            <person name="Bachantsang P."/>
            <person name="Barry A."/>
            <person name="Bayul T."/>
            <person name="Berlin A."/>
            <person name="Bessette D."/>
            <person name="Bloom T."/>
            <person name="Blye J."/>
            <person name="Boguslavskiy L."/>
            <person name="Bonnet C."/>
            <person name="Boukhgalter B."/>
            <person name="Bourzgui I."/>
            <person name="Brown A."/>
            <person name="Cahill P."/>
            <person name="Channer S."/>
            <person name="Cheshatsang Y."/>
            <person name="Chuda L."/>
            <person name="Citroen M."/>
            <person name="Collymore A."/>
            <person name="Cooke P."/>
            <person name="Costello M."/>
            <person name="D'Aco K."/>
            <person name="Daza R."/>
            <person name="De Haan G."/>
            <person name="DeGray S."/>
            <person name="DeMaso C."/>
            <person name="Dhargay N."/>
            <person name="Dooley K."/>
            <person name="Dooley E."/>
            <person name="Doricent M."/>
            <person name="Dorje P."/>
            <person name="Dorjee K."/>
            <person name="Dupes A."/>
            <person name="Elong R."/>
            <person name="Falk J."/>
            <person name="Farina A."/>
            <person name="Faro S."/>
            <person name="Ferguson D."/>
            <person name="Fisher S."/>
            <person name="Foley C.D."/>
            <person name="Franke A."/>
            <person name="Friedrich D."/>
            <person name="Gadbois L."/>
            <person name="Gearin G."/>
            <person name="Gearin C.R."/>
            <person name="Giannoukos G."/>
            <person name="Goode T."/>
            <person name="Graham J."/>
            <person name="Grandbois E."/>
            <person name="Grewal S."/>
            <person name="Gyaltsen K."/>
            <person name="Hafez N."/>
            <person name="Hagos B."/>
            <person name="Hall J."/>
            <person name="Henson C."/>
            <person name="Hollinger A."/>
            <person name="Honan T."/>
            <person name="Huard M.D."/>
            <person name="Hughes L."/>
            <person name="Hurhula B."/>
            <person name="Husby M.E."/>
            <person name="Kamat A."/>
            <person name="Kanga B."/>
            <person name="Kashin S."/>
            <person name="Khazanovich D."/>
            <person name="Kisner P."/>
            <person name="Lance K."/>
            <person name="Lara M."/>
            <person name="Lee W."/>
            <person name="Lennon N."/>
            <person name="Letendre F."/>
            <person name="LeVine R."/>
            <person name="Lipovsky A."/>
            <person name="Liu X."/>
            <person name="Liu J."/>
            <person name="Liu S."/>
            <person name="Lokyitsang T."/>
            <person name="Lokyitsang Y."/>
            <person name="Lubonja R."/>
            <person name="Lui A."/>
            <person name="MacDonald P."/>
            <person name="Magnisalis V."/>
            <person name="Maru K."/>
            <person name="Matthews C."/>
            <person name="McCusker W."/>
            <person name="McDonough S."/>
            <person name="Mehta T."/>
            <person name="Meldrim J."/>
            <person name="Meneus L."/>
            <person name="Mihai O."/>
            <person name="Mihalev A."/>
            <person name="Mihova T."/>
            <person name="Mittelman R."/>
            <person name="Mlenga V."/>
            <person name="Montmayeur A."/>
            <person name="Mulrain L."/>
            <person name="Navidi A."/>
            <person name="Naylor J."/>
            <person name="Negash T."/>
            <person name="Nguyen T."/>
            <person name="Nguyen N."/>
            <person name="Nicol R."/>
            <person name="Norbu C."/>
            <person name="Norbu N."/>
            <person name="Novod N."/>
            <person name="O'Neill B."/>
            <person name="Osman S."/>
            <person name="Markiewicz E."/>
            <person name="Oyono O.L."/>
            <person name="Patti C."/>
            <person name="Phunkhang P."/>
            <person name="Pierre F."/>
            <person name="Priest M."/>
            <person name="Raghuraman S."/>
            <person name="Rege F."/>
            <person name="Reyes R."/>
            <person name="Rise C."/>
            <person name="Rogov P."/>
            <person name="Ross K."/>
            <person name="Ryan E."/>
            <person name="Settipalli S."/>
            <person name="Shea T."/>
            <person name="Sherpa N."/>
            <person name="Shi L."/>
            <person name="Shih D."/>
            <person name="Sparrow T."/>
            <person name="Spaulding J."/>
            <person name="Stalker J."/>
            <person name="Stange-Thomann N."/>
            <person name="Stavropoulos S."/>
            <person name="Stone C."/>
            <person name="Strader C."/>
            <person name="Tesfaye S."/>
            <person name="Thomson T."/>
            <person name="Thoulutsang Y."/>
            <person name="Thoulutsang D."/>
            <person name="Topham K."/>
            <person name="Topping I."/>
            <person name="Tsamla T."/>
            <person name="Vassiliev H."/>
            <person name="Vo A."/>
            <person name="Wangchuk T."/>
            <person name="Wangdi T."/>
            <person name="Weiand M."/>
            <person name="Wilkinson J."/>
            <person name="Wilson A."/>
            <person name="Yadav S."/>
            <person name="Young G."/>
            <person name="Yu Q."/>
            <person name="Zembek L."/>
            <person name="Zhong D."/>
            <person name="Zimmer A."/>
            <person name="Zwirko Z."/>
            <person name="Jaffe D.B."/>
            <person name="Alvarez P."/>
            <person name="Brockman W."/>
            <person name="Butler J."/>
            <person name="Chin C."/>
            <person name="Gnerre S."/>
            <person name="Grabherr M."/>
            <person name="Kleber M."/>
            <person name="Mauceli E."/>
            <person name="MacCallum I."/>
        </authorList>
    </citation>
    <scope>NUCLEOTIDE SEQUENCE [LARGE SCALE GENOMIC DNA]</scope>
    <source>
        <strain evidence="5">Tucson 15287-2541.00</strain>
    </source>
</reference>
<evidence type="ECO:0000313" key="4">
    <source>
        <dbReference type="EMBL" id="EDW03301.1"/>
    </source>
</evidence>
<dbReference type="Proteomes" id="UP000001070">
    <property type="component" value="Unassembled WGS sequence"/>
</dbReference>
<dbReference type="InterPro" id="IPR000814">
    <property type="entry name" value="TBP"/>
</dbReference>
<organism evidence="5">
    <name type="scientific">Drosophila grimshawi</name>
    <name type="common">Hawaiian fruit fly</name>
    <name type="synonym">Idiomyia grimshawi</name>
    <dbReference type="NCBI Taxonomy" id="7222"/>
    <lineage>
        <taxon>Eukaryota</taxon>
        <taxon>Metazoa</taxon>
        <taxon>Ecdysozoa</taxon>
        <taxon>Arthropoda</taxon>
        <taxon>Hexapoda</taxon>
        <taxon>Insecta</taxon>
        <taxon>Pterygota</taxon>
        <taxon>Neoptera</taxon>
        <taxon>Endopterygota</taxon>
        <taxon>Diptera</taxon>
        <taxon>Brachycera</taxon>
        <taxon>Muscomorpha</taxon>
        <taxon>Ephydroidea</taxon>
        <taxon>Drosophilidae</taxon>
        <taxon>Drosophila</taxon>
        <taxon>Hawaiian Drosophila</taxon>
    </lineage>
</organism>
<dbReference type="eggNOG" id="KOG3302">
    <property type="taxonomic scope" value="Eukaryota"/>
</dbReference>
<dbReference type="AlphaFoldDB" id="B4JDD1"/>
<dbReference type="GO" id="GO:0003677">
    <property type="term" value="F:DNA binding"/>
    <property type="evidence" value="ECO:0007669"/>
    <property type="project" value="UniProtKB-KW"/>
</dbReference>
<dbReference type="OrthoDB" id="7847945at2759"/>
<dbReference type="EMBL" id="CH916368">
    <property type="protein sequence ID" value="EDW03301.1"/>
    <property type="molecule type" value="Genomic_DNA"/>
</dbReference>
<gene>
    <name evidence="4" type="primary">Dgri\GH10573</name>
    <name evidence="4" type="ORF">Dgri_GH10573</name>
</gene>
<sequence length="149" mass="17013">MHKRDAIKAKQSTFKDLKIITVITDSDVMSIYKDVSKLCAIEKYLHMLYRPFVCHLRIGCSLDLKQLSKHLWNTRYEPQISSALIVRLSKPACSLKVYNSGYVSCQGYNYGGAAAGVQHFMAIIENLGYLPLLQQPIHNVSMLNSYNYY</sequence>
<dbReference type="Gene3D" id="3.30.310.10">
    <property type="entry name" value="TATA-Binding Protein"/>
    <property type="match status" value="1"/>
</dbReference>
<comment type="similarity">
    <text evidence="1">Belongs to the TBP family.</text>
</comment>
<dbReference type="PhylomeDB" id="B4JDD1"/>
<name>B4JDD1_DROGR</name>
<keyword evidence="3" id="KW-0804">Transcription</keyword>
<accession>B4JDD1</accession>
<dbReference type="STRING" id="7222.B4JDD1"/>
<evidence type="ECO:0000256" key="3">
    <source>
        <dbReference type="ARBA" id="ARBA00023163"/>
    </source>
</evidence>
<dbReference type="Pfam" id="PF00352">
    <property type="entry name" value="TBP"/>
    <property type="match status" value="1"/>
</dbReference>
<evidence type="ECO:0000256" key="1">
    <source>
        <dbReference type="ARBA" id="ARBA00005560"/>
    </source>
</evidence>
<dbReference type="GO" id="GO:0006352">
    <property type="term" value="P:DNA-templated transcription initiation"/>
    <property type="evidence" value="ECO:0007669"/>
    <property type="project" value="InterPro"/>
</dbReference>
<protein>
    <submittedName>
        <fullName evidence="4">GH10573</fullName>
    </submittedName>
</protein>
<dbReference type="SUPFAM" id="SSF55945">
    <property type="entry name" value="TATA-box binding protein-like"/>
    <property type="match status" value="1"/>
</dbReference>
<dbReference type="InterPro" id="IPR012295">
    <property type="entry name" value="TBP_dom_sf"/>
</dbReference>
<evidence type="ECO:0000313" key="5">
    <source>
        <dbReference type="Proteomes" id="UP000001070"/>
    </source>
</evidence>
<keyword evidence="2" id="KW-0238">DNA-binding</keyword>
<keyword evidence="5" id="KW-1185">Reference proteome</keyword>
<evidence type="ECO:0000256" key="2">
    <source>
        <dbReference type="ARBA" id="ARBA00023125"/>
    </source>
</evidence>
<dbReference type="HOGENOM" id="CLU_1751575_0_0_1"/>